<dbReference type="OrthoDB" id="3699262at2"/>
<accession>A0A372FS75</accession>
<feature type="domain" description="Cas3 C-terminal" evidence="1">
    <location>
        <begin position="12"/>
        <end position="115"/>
    </location>
</feature>
<reference evidence="2 3" key="1">
    <citation type="submission" date="2018-08" db="EMBL/GenBank/DDBJ databases">
        <title>Verrucosispora craniellae sp. nov., isolated from a marine sponge in the South China Sea.</title>
        <authorList>
            <person name="Li L."/>
            <person name="Lin H.W."/>
        </authorList>
    </citation>
    <scope>NUCLEOTIDE SEQUENCE [LARGE SCALE GENOMIC DNA]</scope>
    <source>
        <strain evidence="2 3">LHW63014</strain>
    </source>
</reference>
<evidence type="ECO:0000313" key="2">
    <source>
        <dbReference type="EMBL" id="RFS43370.1"/>
    </source>
</evidence>
<comment type="caution">
    <text evidence="2">The sequence shown here is derived from an EMBL/GenBank/DDBJ whole genome shotgun (WGS) entry which is preliminary data.</text>
</comment>
<keyword evidence="3" id="KW-1185">Reference proteome</keyword>
<protein>
    <recommendedName>
        <fullName evidence="1">Cas3 C-terminal domain-containing protein</fullName>
    </recommendedName>
</protein>
<evidence type="ECO:0000313" key="3">
    <source>
        <dbReference type="Proteomes" id="UP000262621"/>
    </source>
</evidence>
<dbReference type="Proteomes" id="UP000262621">
    <property type="component" value="Unassembled WGS sequence"/>
</dbReference>
<dbReference type="Pfam" id="PF18395">
    <property type="entry name" value="Cas3_C"/>
    <property type="match status" value="1"/>
</dbReference>
<organism evidence="2 3">
    <name type="scientific">Micromonospora craniellae</name>
    <dbReference type="NCBI Taxonomy" id="2294034"/>
    <lineage>
        <taxon>Bacteria</taxon>
        <taxon>Bacillati</taxon>
        <taxon>Actinomycetota</taxon>
        <taxon>Actinomycetes</taxon>
        <taxon>Micromonosporales</taxon>
        <taxon>Micromonosporaceae</taxon>
        <taxon>Micromonospora</taxon>
    </lineage>
</organism>
<proteinExistence type="predicted"/>
<dbReference type="RefSeq" id="WP_117230993.1">
    <property type="nucleotide sequence ID" value="NZ_CP061725.1"/>
</dbReference>
<sequence length="131" mass="13665">MDEYGGTSVFGDGVDVVVLREENGRTVPVAGLRPVDLADGQAPGPESLSELLDSTVRLTAIEGTPATVLDALRAIPVPATFAASPWLIDSHPIVVRDGVGTVGAWAVRYSDAIGLRVLSPVEDLDDDDQDG</sequence>
<gene>
    <name evidence="2" type="ORF">D0Q02_28180</name>
</gene>
<dbReference type="EMBL" id="QVFU01000064">
    <property type="protein sequence ID" value="RFS43370.1"/>
    <property type="molecule type" value="Genomic_DNA"/>
</dbReference>
<evidence type="ECO:0000259" key="1">
    <source>
        <dbReference type="Pfam" id="PF18395"/>
    </source>
</evidence>
<name>A0A372FS75_9ACTN</name>
<dbReference type="InterPro" id="IPR041372">
    <property type="entry name" value="Cas3_C"/>
</dbReference>
<dbReference type="AlphaFoldDB" id="A0A372FS75"/>